<dbReference type="InterPro" id="IPR003613">
    <property type="entry name" value="Ubox_domain"/>
</dbReference>
<dbReference type="Gene3D" id="1.10.510.10">
    <property type="entry name" value="Transferase(Phosphotransferase) domain 1"/>
    <property type="match status" value="1"/>
</dbReference>
<gene>
    <name evidence="16" type="ORF">TorRG33x02_117350</name>
</gene>
<dbReference type="InterPro" id="IPR013083">
    <property type="entry name" value="Znf_RING/FYVE/PHD"/>
</dbReference>
<keyword evidence="5" id="KW-0723">Serine/threonine-protein kinase</keyword>
<dbReference type="InterPro" id="IPR008271">
    <property type="entry name" value="Ser/Thr_kinase_AS"/>
</dbReference>
<dbReference type="InParanoid" id="A0A2P5F3Q6"/>
<dbReference type="Pfam" id="PF07714">
    <property type="entry name" value="PK_Tyr_Ser-Thr"/>
    <property type="match status" value="1"/>
</dbReference>
<protein>
    <recommendedName>
        <fullName evidence="4">RING-type E3 ubiquitin transferase</fullName>
        <ecNumber evidence="4">2.3.2.27</ecNumber>
    </recommendedName>
</protein>
<evidence type="ECO:0000256" key="8">
    <source>
        <dbReference type="ARBA" id="ARBA00022777"/>
    </source>
</evidence>
<reference evidence="17" key="1">
    <citation type="submission" date="2016-06" db="EMBL/GenBank/DDBJ databases">
        <title>Parallel loss of symbiosis genes in relatives of nitrogen-fixing non-legume Parasponia.</title>
        <authorList>
            <person name="Van Velzen R."/>
            <person name="Holmer R."/>
            <person name="Bu F."/>
            <person name="Rutten L."/>
            <person name="Van Zeijl A."/>
            <person name="Liu W."/>
            <person name="Santuari L."/>
            <person name="Cao Q."/>
            <person name="Sharma T."/>
            <person name="Shen D."/>
            <person name="Roswanjaya Y."/>
            <person name="Wardhani T."/>
            <person name="Kalhor M.S."/>
            <person name="Jansen J."/>
            <person name="Van den Hoogen J."/>
            <person name="Gungor B."/>
            <person name="Hartog M."/>
            <person name="Hontelez J."/>
            <person name="Verver J."/>
            <person name="Yang W.-C."/>
            <person name="Schijlen E."/>
            <person name="Repin R."/>
            <person name="Schilthuizen M."/>
            <person name="Schranz E."/>
            <person name="Heidstra R."/>
            <person name="Miyata K."/>
            <person name="Fedorova E."/>
            <person name="Kohlen W."/>
            <person name="Bisseling T."/>
            <person name="Smit S."/>
            <person name="Geurts R."/>
        </authorList>
    </citation>
    <scope>NUCLEOTIDE SEQUENCE [LARGE SCALE GENOMIC DNA]</scope>
    <source>
        <strain evidence="17">cv. RG33-2</strain>
    </source>
</reference>
<dbReference type="GO" id="GO:0005524">
    <property type="term" value="F:ATP binding"/>
    <property type="evidence" value="ECO:0007669"/>
    <property type="project" value="UniProtKB-UniRule"/>
</dbReference>
<dbReference type="STRING" id="63057.A0A2P5F3Q6"/>
<evidence type="ECO:0000256" key="9">
    <source>
        <dbReference type="ARBA" id="ARBA00022786"/>
    </source>
</evidence>
<keyword evidence="10 11" id="KW-0067">ATP-binding</keyword>
<evidence type="ECO:0000256" key="6">
    <source>
        <dbReference type="ARBA" id="ARBA00022679"/>
    </source>
</evidence>
<keyword evidence="12" id="KW-0175">Coiled coil</keyword>
<comment type="catalytic activity">
    <reaction evidence="1">
        <text>S-ubiquitinyl-[E2 ubiquitin-conjugating enzyme]-L-cysteine + [acceptor protein]-L-lysine = [E2 ubiquitin-conjugating enzyme]-L-cysteine + N(6)-ubiquitinyl-[acceptor protein]-L-lysine.</text>
        <dbReference type="EC" id="2.3.2.27"/>
    </reaction>
</comment>
<dbReference type="Proteomes" id="UP000237000">
    <property type="component" value="Unassembled WGS sequence"/>
</dbReference>
<organism evidence="16 17">
    <name type="scientific">Trema orientale</name>
    <name type="common">Charcoal tree</name>
    <name type="synonym">Celtis orientalis</name>
    <dbReference type="NCBI Taxonomy" id="63057"/>
    <lineage>
        <taxon>Eukaryota</taxon>
        <taxon>Viridiplantae</taxon>
        <taxon>Streptophyta</taxon>
        <taxon>Embryophyta</taxon>
        <taxon>Tracheophyta</taxon>
        <taxon>Spermatophyta</taxon>
        <taxon>Magnoliopsida</taxon>
        <taxon>eudicotyledons</taxon>
        <taxon>Gunneridae</taxon>
        <taxon>Pentapetalae</taxon>
        <taxon>rosids</taxon>
        <taxon>fabids</taxon>
        <taxon>Rosales</taxon>
        <taxon>Cannabaceae</taxon>
        <taxon>Trema</taxon>
    </lineage>
</organism>
<feature type="coiled-coil region" evidence="12">
    <location>
        <begin position="394"/>
        <end position="449"/>
    </location>
</feature>
<dbReference type="InterPro" id="IPR001245">
    <property type="entry name" value="Ser-Thr/Tyr_kinase_cat_dom"/>
</dbReference>
<feature type="domain" description="Protein kinase" evidence="14">
    <location>
        <begin position="496"/>
        <end position="759"/>
    </location>
</feature>
<dbReference type="AlphaFoldDB" id="A0A2P5F3Q6"/>
<feature type="compositionally biased region" description="Polar residues" evidence="13">
    <location>
        <begin position="202"/>
        <end position="216"/>
    </location>
</feature>
<feature type="binding site" evidence="11">
    <location>
        <position position="523"/>
    </location>
    <ligand>
        <name>ATP</name>
        <dbReference type="ChEBI" id="CHEBI:30616"/>
    </ligand>
</feature>
<dbReference type="CDD" id="cd16655">
    <property type="entry name" value="RING-Ubox_WDSUB1-like"/>
    <property type="match status" value="1"/>
</dbReference>
<keyword evidence="9" id="KW-0833">Ubl conjugation pathway</keyword>
<evidence type="ECO:0000259" key="15">
    <source>
        <dbReference type="PROSITE" id="PS51698"/>
    </source>
</evidence>
<keyword evidence="6" id="KW-0808">Transferase</keyword>
<dbReference type="SUPFAM" id="SSF57850">
    <property type="entry name" value="RING/U-box"/>
    <property type="match status" value="1"/>
</dbReference>
<dbReference type="PANTHER" id="PTHR45647:SF15">
    <property type="entry name" value="U-BOX DOMAIN-CONTAINING PROTEIN 35"/>
    <property type="match status" value="1"/>
</dbReference>
<evidence type="ECO:0000256" key="12">
    <source>
        <dbReference type="SAM" id="Coils"/>
    </source>
</evidence>
<dbReference type="GO" id="GO:0004674">
    <property type="term" value="F:protein serine/threonine kinase activity"/>
    <property type="evidence" value="ECO:0007669"/>
    <property type="project" value="UniProtKB-KW"/>
</dbReference>
<dbReference type="FunCoup" id="A0A2P5F3Q6">
    <property type="interactions" value="63"/>
</dbReference>
<evidence type="ECO:0000256" key="7">
    <source>
        <dbReference type="ARBA" id="ARBA00022741"/>
    </source>
</evidence>
<evidence type="ECO:0000313" key="17">
    <source>
        <dbReference type="Proteomes" id="UP000237000"/>
    </source>
</evidence>
<dbReference type="SUPFAM" id="SSF56112">
    <property type="entry name" value="Protein kinase-like (PK-like)"/>
    <property type="match status" value="1"/>
</dbReference>
<dbReference type="PROSITE" id="PS51698">
    <property type="entry name" value="U_BOX"/>
    <property type="match status" value="1"/>
</dbReference>
<dbReference type="CDD" id="cd01989">
    <property type="entry name" value="USP_STK_Ubox_N"/>
    <property type="match status" value="1"/>
</dbReference>
<dbReference type="SMART" id="SM00220">
    <property type="entry name" value="S_TKc"/>
    <property type="match status" value="1"/>
</dbReference>
<dbReference type="InterPro" id="IPR000719">
    <property type="entry name" value="Prot_kinase_dom"/>
</dbReference>
<evidence type="ECO:0000256" key="3">
    <source>
        <dbReference type="ARBA" id="ARBA00004906"/>
    </source>
</evidence>
<evidence type="ECO:0000259" key="14">
    <source>
        <dbReference type="PROSITE" id="PS50011"/>
    </source>
</evidence>
<evidence type="ECO:0000256" key="2">
    <source>
        <dbReference type="ARBA" id="ARBA00003861"/>
    </source>
</evidence>
<keyword evidence="7 11" id="KW-0547">Nucleotide-binding</keyword>
<evidence type="ECO:0000256" key="10">
    <source>
        <dbReference type="ARBA" id="ARBA00022840"/>
    </source>
</evidence>
<dbReference type="Gene3D" id="3.40.50.620">
    <property type="entry name" value="HUPs"/>
    <property type="match status" value="1"/>
</dbReference>
<evidence type="ECO:0000256" key="1">
    <source>
        <dbReference type="ARBA" id="ARBA00000900"/>
    </source>
</evidence>
<dbReference type="SUPFAM" id="SSF52402">
    <property type="entry name" value="Adenine nucleotide alpha hydrolases-like"/>
    <property type="match status" value="1"/>
</dbReference>
<dbReference type="GO" id="GO:0016567">
    <property type="term" value="P:protein ubiquitination"/>
    <property type="evidence" value="ECO:0007669"/>
    <property type="project" value="UniProtKB-UniPathway"/>
</dbReference>
<dbReference type="PROSITE" id="PS50011">
    <property type="entry name" value="PROTEIN_KINASE_DOM"/>
    <property type="match status" value="1"/>
</dbReference>
<evidence type="ECO:0000256" key="11">
    <source>
        <dbReference type="PROSITE-ProRule" id="PRU10141"/>
    </source>
</evidence>
<dbReference type="SMART" id="SM00504">
    <property type="entry name" value="Ubox"/>
    <property type="match status" value="1"/>
</dbReference>
<keyword evidence="8 16" id="KW-0418">Kinase</keyword>
<dbReference type="InterPro" id="IPR051348">
    <property type="entry name" value="U-box_ubiquitin_ligases"/>
</dbReference>
<feature type="compositionally biased region" description="Low complexity" evidence="13">
    <location>
        <begin position="217"/>
        <end position="228"/>
    </location>
</feature>
<feature type="domain" description="U-box" evidence="15">
    <location>
        <begin position="780"/>
        <end position="849"/>
    </location>
</feature>
<sequence>MDRREIVEEDDNFSLPTPSGRLTVGIAINGHRRSKNIVLWALDKFVPEGNISVKLIHVHPRIVAVPTAMGNLLPLSQVREDVAAAYRKEMEWQKNELLLPYKKICLQRKVEVDIVMIESDDVPSAIAAQVAKLAISKLVIGAPSRGMFTRKRKGPSTKISARAPNFCTVYAVSKGKLSSIRPPNLETVRSVSDDKSDASSIITNSSYASGSQTDIGSATSSSNHRSSSLTMQRFQALKTMNQTLIRTRKDSFDSYCSRYQFSNLEEGKDDMGSCSITSDAERALSHISSSASMENDNHSCTSDQASTSDVVTDCSSSESQVNINFEIEKLRIELRHVKGMYAMAQSETNDASRKDTQQKGFHRNNLDHRHMRQMFVKKSIRPGLFRKINMLISFDQLKYLNKNLSDNAKKLEEIIAEEEKAKELARKEKEKHEAAKREAQYVRQCAEREASLKKDAEMKATHDSKEKEKLETALAGPVQQYQKFTWEEIELATCSFSEDLKIGMGGYGTVYKCSFHQTTAAVKVLCSNESHKSRQFQQELDILSKIRHPHLLLLIGACVDRGCLVYEYMENGSLEDRLMQKNGTRPIPWFERFRIAWEVASALAFLHKSKPKPIIHRDLKPANILLDHNLVSKIGDVGLAALFQSDRYSMSTMYRDTGPVGTLCYIDPEYQRTGLFSPKSDVYAFGMVMLQLLTAKPAMALAHVVETAISEGHLEDILDRKAGNWPIEETKELAELGLSCVELLRKDRPDLQAQVLPALQRLKEVADKAQDSASKVHLPPPPNHFICPILKDVMNDPCVAADGYTYDRKAIETWLESKGTSPMTNLPLSNKNLIPNYTLLSAIMEWKSP</sequence>
<comment type="function">
    <text evidence="2">Functions as an E3 ubiquitin ligase.</text>
</comment>
<dbReference type="UniPathway" id="UPA00143"/>
<comment type="caution">
    <text evidence="16">The sequence shown here is derived from an EMBL/GenBank/DDBJ whole genome shotgun (WGS) entry which is preliminary data.</text>
</comment>
<dbReference type="InterPro" id="IPR014729">
    <property type="entry name" value="Rossmann-like_a/b/a_fold"/>
</dbReference>
<dbReference type="PROSITE" id="PS00108">
    <property type="entry name" value="PROTEIN_KINASE_ST"/>
    <property type="match status" value="1"/>
</dbReference>
<accession>A0A2P5F3Q6</accession>
<evidence type="ECO:0000313" key="16">
    <source>
        <dbReference type="EMBL" id="PON92411.1"/>
    </source>
</evidence>
<dbReference type="EMBL" id="JXTC01000065">
    <property type="protein sequence ID" value="PON92411.1"/>
    <property type="molecule type" value="Genomic_DNA"/>
</dbReference>
<evidence type="ECO:0000256" key="13">
    <source>
        <dbReference type="SAM" id="MobiDB-lite"/>
    </source>
</evidence>
<evidence type="ECO:0000256" key="4">
    <source>
        <dbReference type="ARBA" id="ARBA00012483"/>
    </source>
</evidence>
<dbReference type="PANTHER" id="PTHR45647">
    <property type="entry name" value="OS02G0152300 PROTEIN"/>
    <property type="match status" value="1"/>
</dbReference>
<keyword evidence="17" id="KW-1185">Reference proteome</keyword>
<dbReference type="Gene3D" id="3.30.200.20">
    <property type="entry name" value="Phosphorylase Kinase, domain 1"/>
    <property type="match status" value="1"/>
</dbReference>
<dbReference type="OrthoDB" id="10064100at2759"/>
<dbReference type="EC" id="2.3.2.27" evidence="4"/>
<feature type="region of interest" description="Disordered" evidence="13">
    <location>
        <begin position="202"/>
        <end position="229"/>
    </location>
</feature>
<dbReference type="InterPro" id="IPR017441">
    <property type="entry name" value="Protein_kinase_ATP_BS"/>
</dbReference>
<comment type="pathway">
    <text evidence="3">Protein modification; protein ubiquitination.</text>
</comment>
<proteinExistence type="predicted"/>
<dbReference type="PROSITE" id="PS00107">
    <property type="entry name" value="PROTEIN_KINASE_ATP"/>
    <property type="match status" value="1"/>
</dbReference>
<evidence type="ECO:0000256" key="5">
    <source>
        <dbReference type="ARBA" id="ARBA00022527"/>
    </source>
</evidence>
<dbReference type="Pfam" id="PF04564">
    <property type="entry name" value="U-box"/>
    <property type="match status" value="1"/>
</dbReference>
<dbReference type="InterPro" id="IPR011009">
    <property type="entry name" value="Kinase-like_dom_sf"/>
</dbReference>
<dbReference type="GO" id="GO:0061630">
    <property type="term" value="F:ubiquitin protein ligase activity"/>
    <property type="evidence" value="ECO:0007669"/>
    <property type="project" value="UniProtKB-EC"/>
</dbReference>
<name>A0A2P5F3Q6_TREOI</name>
<dbReference type="Gene3D" id="3.30.40.10">
    <property type="entry name" value="Zinc/RING finger domain, C3HC4 (zinc finger)"/>
    <property type="match status" value="1"/>
</dbReference>